<evidence type="ECO:0000256" key="1">
    <source>
        <dbReference type="ARBA" id="ARBA00000085"/>
    </source>
</evidence>
<evidence type="ECO:0000256" key="7">
    <source>
        <dbReference type="ARBA" id="ARBA00023012"/>
    </source>
</evidence>
<dbReference type="EMBL" id="DVMM01000050">
    <property type="protein sequence ID" value="HIU29128.1"/>
    <property type="molecule type" value="Genomic_DNA"/>
</dbReference>
<accession>A0A9D1I6G6</accession>
<dbReference type="CDD" id="cd00075">
    <property type="entry name" value="HATPase"/>
    <property type="match status" value="1"/>
</dbReference>
<feature type="domain" description="Histidine kinase" evidence="8">
    <location>
        <begin position="49"/>
        <end position="262"/>
    </location>
</feature>
<dbReference type="InterPro" id="IPR003661">
    <property type="entry name" value="HisK_dim/P_dom"/>
</dbReference>
<comment type="catalytic activity">
    <reaction evidence="1">
        <text>ATP + protein L-histidine = ADP + protein N-phospho-L-histidine.</text>
        <dbReference type="EC" id="2.7.13.3"/>
    </reaction>
</comment>
<evidence type="ECO:0000256" key="6">
    <source>
        <dbReference type="ARBA" id="ARBA00022777"/>
    </source>
</evidence>
<dbReference type="GO" id="GO:0000155">
    <property type="term" value="F:phosphorelay sensor kinase activity"/>
    <property type="evidence" value="ECO:0007669"/>
    <property type="project" value="InterPro"/>
</dbReference>
<reference evidence="10" key="2">
    <citation type="journal article" date="2021" name="PeerJ">
        <title>Extensive microbial diversity within the chicken gut microbiome revealed by metagenomics and culture.</title>
        <authorList>
            <person name="Gilroy R."/>
            <person name="Ravi A."/>
            <person name="Getino M."/>
            <person name="Pursley I."/>
            <person name="Horton D.L."/>
            <person name="Alikhan N.F."/>
            <person name="Baker D."/>
            <person name="Gharbi K."/>
            <person name="Hall N."/>
            <person name="Watson M."/>
            <person name="Adriaenssens E.M."/>
            <person name="Foster-Nyarko E."/>
            <person name="Jarju S."/>
            <person name="Secka A."/>
            <person name="Antonio M."/>
            <person name="Oren A."/>
            <person name="Chaudhuri R.R."/>
            <person name="La Ragione R."/>
            <person name="Hildebrand F."/>
            <person name="Pallen M.J."/>
        </authorList>
    </citation>
    <scope>NUCLEOTIDE SEQUENCE</scope>
    <source>
        <strain evidence="10">CHK195-4489</strain>
    </source>
</reference>
<dbReference type="Pfam" id="PF00512">
    <property type="entry name" value="HisKA"/>
    <property type="match status" value="1"/>
</dbReference>
<dbReference type="InterPro" id="IPR005467">
    <property type="entry name" value="His_kinase_dom"/>
</dbReference>
<evidence type="ECO:0000259" key="9">
    <source>
        <dbReference type="PROSITE" id="PS50885"/>
    </source>
</evidence>
<evidence type="ECO:0000313" key="10">
    <source>
        <dbReference type="EMBL" id="HIU29128.1"/>
    </source>
</evidence>
<feature type="domain" description="HAMP" evidence="9">
    <location>
        <begin position="1"/>
        <end position="41"/>
    </location>
</feature>
<dbReference type="AlphaFoldDB" id="A0A9D1I6G6"/>
<dbReference type="SMART" id="SM00388">
    <property type="entry name" value="HisKA"/>
    <property type="match status" value="1"/>
</dbReference>
<evidence type="ECO:0000256" key="4">
    <source>
        <dbReference type="ARBA" id="ARBA00022553"/>
    </source>
</evidence>
<comment type="subcellular location">
    <subcellularLocation>
        <location evidence="2">Membrane</location>
    </subcellularLocation>
</comment>
<dbReference type="SMART" id="SM00387">
    <property type="entry name" value="HATPase_c"/>
    <property type="match status" value="1"/>
</dbReference>
<organism evidence="10 11">
    <name type="scientific">Candidatus Egerieisoma faecipullorum</name>
    <dbReference type="NCBI Taxonomy" id="2840963"/>
    <lineage>
        <taxon>Bacteria</taxon>
        <taxon>Bacillati</taxon>
        <taxon>Bacillota</taxon>
        <taxon>Clostridia</taxon>
        <taxon>Eubacteriales</taxon>
        <taxon>Clostridiaceae</taxon>
        <taxon>Clostridiaceae incertae sedis</taxon>
        <taxon>Candidatus Egerieisoma</taxon>
    </lineage>
</organism>
<dbReference type="PROSITE" id="PS50109">
    <property type="entry name" value="HIS_KIN"/>
    <property type="match status" value="1"/>
</dbReference>
<evidence type="ECO:0000256" key="3">
    <source>
        <dbReference type="ARBA" id="ARBA00012438"/>
    </source>
</evidence>
<evidence type="ECO:0000256" key="5">
    <source>
        <dbReference type="ARBA" id="ARBA00022679"/>
    </source>
</evidence>
<name>A0A9D1I6G6_9CLOT</name>
<dbReference type="SUPFAM" id="SSF47384">
    <property type="entry name" value="Homodimeric domain of signal transducing histidine kinase"/>
    <property type="match status" value="1"/>
</dbReference>
<dbReference type="SUPFAM" id="SSF55874">
    <property type="entry name" value="ATPase domain of HSP90 chaperone/DNA topoisomerase II/histidine kinase"/>
    <property type="match status" value="1"/>
</dbReference>
<dbReference type="CDD" id="cd00082">
    <property type="entry name" value="HisKA"/>
    <property type="match status" value="1"/>
</dbReference>
<dbReference type="PANTHER" id="PTHR43711:SF1">
    <property type="entry name" value="HISTIDINE KINASE 1"/>
    <property type="match status" value="1"/>
</dbReference>
<evidence type="ECO:0000259" key="8">
    <source>
        <dbReference type="PROSITE" id="PS50109"/>
    </source>
</evidence>
<keyword evidence="5" id="KW-0808">Transferase</keyword>
<dbReference type="Gene3D" id="1.10.287.130">
    <property type="match status" value="1"/>
</dbReference>
<dbReference type="InterPro" id="IPR036097">
    <property type="entry name" value="HisK_dim/P_sf"/>
</dbReference>
<dbReference type="InterPro" id="IPR003660">
    <property type="entry name" value="HAMP_dom"/>
</dbReference>
<keyword evidence="7" id="KW-0902">Two-component regulatory system</keyword>
<dbReference type="InterPro" id="IPR036890">
    <property type="entry name" value="HATPase_C_sf"/>
</dbReference>
<dbReference type="CDD" id="cd06225">
    <property type="entry name" value="HAMP"/>
    <property type="match status" value="1"/>
</dbReference>
<keyword evidence="6" id="KW-0418">Kinase</keyword>
<dbReference type="EC" id="2.7.13.3" evidence="3"/>
<dbReference type="PROSITE" id="PS50885">
    <property type="entry name" value="HAMP"/>
    <property type="match status" value="1"/>
</dbReference>
<dbReference type="PRINTS" id="PR00344">
    <property type="entry name" value="BCTRLSENSOR"/>
</dbReference>
<feature type="non-terminal residue" evidence="10">
    <location>
        <position position="1"/>
    </location>
</feature>
<dbReference type="Pfam" id="PF02518">
    <property type="entry name" value="HATPase_c"/>
    <property type="match status" value="1"/>
</dbReference>
<dbReference type="PANTHER" id="PTHR43711">
    <property type="entry name" value="TWO-COMPONENT HISTIDINE KINASE"/>
    <property type="match status" value="1"/>
</dbReference>
<protein>
    <recommendedName>
        <fullName evidence="3">histidine kinase</fullName>
        <ecNumber evidence="3">2.7.13.3</ecNumber>
    </recommendedName>
</protein>
<reference evidence="10" key="1">
    <citation type="submission" date="2020-10" db="EMBL/GenBank/DDBJ databases">
        <authorList>
            <person name="Gilroy R."/>
        </authorList>
    </citation>
    <scope>NUCLEOTIDE SEQUENCE</scope>
    <source>
        <strain evidence="10">CHK195-4489</strain>
    </source>
</reference>
<evidence type="ECO:0000313" key="11">
    <source>
        <dbReference type="Proteomes" id="UP000824089"/>
    </source>
</evidence>
<dbReference type="InterPro" id="IPR003594">
    <property type="entry name" value="HATPase_dom"/>
</dbReference>
<evidence type="ECO:0000256" key="2">
    <source>
        <dbReference type="ARBA" id="ARBA00004370"/>
    </source>
</evidence>
<dbReference type="Proteomes" id="UP000824089">
    <property type="component" value="Unassembled WGS sequence"/>
</dbReference>
<dbReference type="InterPro" id="IPR050736">
    <property type="entry name" value="Sensor_HK_Regulatory"/>
</dbReference>
<comment type="caution">
    <text evidence="10">The sequence shown here is derived from an EMBL/GenBank/DDBJ whole genome shotgun (WGS) entry which is preliminary data.</text>
</comment>
<dbReference type="InterPro" id="IPR004358">
    <property type="entry name" value="Sig_transdc_His_kin-like_C"/>
</dbReference>
<gene>
    <name evidence="10" type="ORF">IAD50_02400</name>
</gene>
<sequence length="269" mass="30250">TRTVAKGDFSAKVDSSGTAGEVRELIESFNAMTKELGSIEIFRNDFINTFSHEFKTPIVSIRGFAKQLKSPSATEEERSEYADIIINEAERLSKMSSNILLLSKLENQQIITDRTFYSLDEQLRGCILLLQKQWEEKKLTLTVDLEKTEYCGNLELMSHAWRNLLENAVKFSPEGGSISVKCYRKEDTIHVIIENDCQVLSQDTLNHIFDKFYQGDTSHAAKGNGLGLPLVKRIIQLCGGYITVISDSKHGISFDIELPCADSENGDKK</sequence>
<keyword evidence="4" id="KW-0597">Phosphoprotein</keyword>
<dbReference type="GO" id="GO:0016020">
    <property type="term" value="C:membrane"/>
    <property type="evidence" value="ECO:0007669"/>
    <property type="project" value="UniProtKB-SubCell"/>
</dbReference>
<dbReference type="Gene3D" id="3.30.565.10">
    <property type="entry name" value="Histidine kinase-like ATPase, C-terminal domain"/>
    <property type="match status" value="1"/>
</dbReference>
<proteinExistence type="predicted"/>